<dbReference type="AlphaFoldDB" id="A0A835CW23"/>
<dbReference type="GO" id="GO:0005829">
    <property type="term" value="C:cytosol"/>
    <property type="evidence" value="ECO:0007669"/>
    <property type="project" value="TreeGrafter"/>
</dbReference>
<protein>
    <recommendedName>
        <fullName evidence="1">Nucleoside phosphorylase domain-containing protein</fullName>
    </recommendedName>
</protein>
<dbReference type="OrthoDB" id="204058at2759"/>
<feature type="domain" description="Nucleoside phosphorylase" evidence="1">
    <location>
        <begin position="6"/>
        <end position="129"/>
    </location>
</feature>
<dbReference type="EMBL" id="JACMRX010000002">
    <property type="protein sequence ID" value="KAF7995928.1"/>
    <property type="molecule type" value="Genomic_DNA"/>
</dbReference>
<dbReference type="Pfam" id="PF01048">
    <property type="entry name" value="PNP_UDP_1"/>
    <property type="match status" value="1"/>
</dbReference>
<evidence type="ECO:0000313" key="3">
    <source>
        <dbReference type="Proteomes" id="UP000639338"/>
    </source>
</evidence>
<evidence type="ECO:0000313" key="2">
    <source>
        <dbReference type="EMBL" id="KAF7995928.1"/>
    </source>
</evidence>
<sequence length="134" mass="14935">MLKYVIQCGTVVVTNGALNGILEPYHKEPIIGKMVKRPAILDEKLAEELHSLASPDDCYKTVVGKTMCTSDFYEGQGRLDRAFCDYNEEDKIKFLLKLQKAGVVNIEMKATTFAALTHYAGIKAAIVCVTFWID</sequence>
<keyword evidence="3" id="KW-1185">Reference proteome</keyword>
<accession>A0A835CW23</accession>
<name>A0A835CW23_APHGI</name>
<gene>
    <name evidence="2" type="ORF">HCN44_007035</name>
</gene>
<evidence type="ECO:0000259" key="1">
    <source>
        <dbReference type="Pfam" id="PF01048"/>
    </source>
</evidence>
<dbReference type="Gene3D" id="3.40.50.1580">
    <property type="entry name" value="Nucleoside phosphorylase domain"/>
    <property type="match status" value="1"/>
</dbReference>
<dbReference type="InterPro" id="IPR035994">
    <property type="entry name" value="Nucleoside_phosphorylase_sf"/>
</dbReference>
<dbReference type="PANTHER" id="PTHR43691:SF11">
    <property type="entry name" value="FI09636P-RELATED"/>
    <property type="match status" value="1"/>
</dbReference>
<dbReference type="SUPFAM" id="SSF53167">
    <property type="entry name" value="Purine and uridine phosphorylases"/>
    <property type="match status" value="1"/>
</dbReference>
<reference evidence="2 3" key="1">
    <citation type="submission" date="2020-08" db="EMBL/GenBank/DDBJ databases">
        <title>Aphidius gifuensis genome sequencing and assembly.</title>
        <authorList>
            <person name="Du Z."/>
        </authorList>
    </citation>
    <scope>NUCLEOTIDE SEQUENCE [LARGE SCALE GENOMIC DNA]</scope>
    <source>
        <strain evidence="2">YNYX2018</strain>
        <tissue evidence="2">Adults</tissue>
    </source>
</reference>
<dbReference type="Proteomes" id="UP000639338">
    <property type="component" value="Unassembled WGS sequence"/>
</dbReference>
<comment type="caution">
    <text evidence="2">The sequence shown here is derived from an EMBL/GenBank/DDBJ whole genome shotgun (WGS) entry which is preliminary data.</text>
</comment>
<dbReference type="GO" id="GO:0004850">
    <property type="term" value="F:uridine phosphorylase activity"/>
    <property type="evidence" value="ECO:0007669"/>
    <property type="project" value="TreeGrafter"/>
</dbReference>
<organism evidence="2 3">
    <name type="scientific">Aphidius gifuensis</name>
    <name type="common">Parasitoid wasp</name>
    <dbReference type="NCBI Taxonomy" id="684658"/>
    <lineage>
        <taxon>Eukaryota</taxon>
        <taxon>Metazoa</taxon>
        <taxon>Ecdysozoa</taxon>
        <taxon>Arthropoda</taxon>
        <taxon>Hexapoda</taxon>
        <taxon>Insecta</taxon>
        <taxon>Pterygota</taxon>
        <taxon>Neoptera</taxon>
        <taxon>Endopterygota</taxon>
        <taxon>Hymenoptera</taxon>
        <taxon>Apocrita</taxon>
        <taxon>Ichneumonoidea</taxon>
        <taxon>Braconidae</taxon>
        <taxon>Aphidiinae</taxon>
        <taxon>Aphidius</taxon>
    </lineage>
</organism>
<dbReference type="InterPro" id="IPR000845">
    <property type="entry name" value="Nucleoside_phosphorylase_d"/>
</dbReference>
<dbReference type="GO" id="GO:0006218">
    <property type="term" value="P:uridine catabolic process"/>
    <property type="evidence" value="ECO:0007669"/>
    <property type="project" value="TreeGrafter"/>
</dbReference>
<proteinExistence type="predicted"/>
<dbReference type="PANTHER" id="PTHR43691">
    <property type="entry name" value="URIDINE PHOSPHORYLASE"/>
    <property type="match status" value="1"/>
</dbReference>